<dbReference type="AlphaFoldDB" id="C5MBI6"/>
<dbReference type="HOGENOM" id="CLU_106785_0_0_1"/>
<dbReference type="InterPro" id="IPR021346">
    <property type="entry name" value="Tma16"/>
</dbReference>
<evidence type="ECO:0000313" key="2">
    <source>
        <dbReference type="EMBL" id="EER33003.1"/>
    </source>
</evidence>
<protein>
    <recommendedName>
        <fullName evidence="4">Translation machinery-associated protein 16</fullName>
    </recommendedName>
</protein>
<proteinExistence type="inferred from homology"/>
<dbReference type="Proteomes" id="UP000002037">
    <property type="component" value="Unassembled WGS sequence"/>
</dbReference>
<dbReference type="EMBL" id="GG692398">
    <property type="protein sequence ID" value="EER33003.1"/>
    <property type="molecule type" value="Genomic_DNA"/>
</dbReference>
<dbReference type="GeneID" id="8302023"/>
<dbReference type="GO" id="GO:0005634">
    <property type="term" value="C:nucleus"/>
    <property type="evidence" value="ECO:0007669"/>
    <property type="project" value="TreeGrafter"/>
</dbReference>
<dbReference type="PANTHER" id="PTHR13349">
    <property type="entry name" value="TRANSLATION MACHINERY-ASSOCIATED PROTEIN 16"/>
    <property type="match status" value="1"/>
</dbReference>
<dbReference type="InterPro" id="IPR038356">
    <property type="entry name" value="Tma16_sf"/>
</dbReference>
<dbReference type="STRING" id="294747.C5MBI6"/>
<dbReference type="VEuPathDB" id="FungiDB:CTRG_03428"/>
<organism evidence="2 3">
    <name type="scientific">Candida tropicalis (strain ATCC MYA-3404 / T1)</name>
    <name type="common">Yeast</name>
    <dbReference type="NCBI Taxonomy" id="294747"/>
    <lineage>
        <taxon>Eukaryota</taxon>
        <taxon>Fungi</taxon>
        <taxon>Dikarya</taxon>
        <taxon>Ascomycota</taxon>
        <taxon>Saccharomycotina</taxon>
        <taxon>Pichiomycetes</taxon>
        <taxon>Debaryomycetaceae</taxon>
        <taxon>Candida/Lodderomyces clade</taxon>
        <taxon>Candida</taxon>
    </lineage>
</organism>
<evidence type="ECO:0008006" key="4">
    <source>
        <dbReference type="Google" id="ProtNLM"/>
    </source>
</evidence>
<accession>C5MBI6</accession>
<name>C5MBI6_CANTT</name>
<evidence type="ECO:0000313" key="3">
    <source>
        <dbReference type="Proteomes" id="UP000002037"/>
    </source>
</evidence>
<dbReference type="KEGG" id="ctp:CTRG_03428"/>
<sequence>MPLAHNLSKVTKNVSKSTGAIHVKGRKFKQLNRATLREKKIQSKKLESLERKSNELSIVFFIQNILKDDSTKEEYSIDEMKTIIEDFINQNNEELEKLKSERRKGRPPTNRQNLLEEKLKHDLDVYKTGFKIPDISDKLTVERVRDWNGTTGATTVMKFIRISKDMTEFPTQEVEMK</sequence>
<dbReference type="Pfam" id="PF11176">
    <property type="entry name" value="Tma16"/>
    <property type="match status" value="1"/>
</dbReference>
<reference evidence="2 3" key="1">
    <citation type="journal article" date="2009" name="Nature">
        <title>Evolution of pathogenicity and sexual reproduction in eight Candida genomes.</title>
        <authorList>
            <person name="Butler G."/>
            <person name="Rasmussen M.D."/>
            <person name="Lin M.F."/>
            <person name="Santos M.A."/>
            <person name="Sakthikumar S."/>
            <person name="Munro C.A."/>
            <person name="Rheinbay E."/>
            <person name="Grabherr M."/>
            <person name="Forche A."/>
            <person name="Reedy J.L."/>
            <person name="Agrafioti I."/>
            <person name="Arnaud M.B."/>
            <person name="Bates S."/>
            <person name="Brown A.J."/>
            <person name="Brunke S."/>
            <person name="Costanzo M.C."/>
            <person name="Fitzpatrick D.A."/>
            <person name="de Groot P.W."/>
            <person name="Harris D."/>
            <person name="Hoyer L.L."/>
            <person name="Hube B."/>
            <person name="Klis F.M."/>
            <person name="Kodira C."/>
            <person name="Lennard N."/>
            <person name="Logue M.E."/>
            <person name="Martin R."/>
            <person name="Neiman A.M."/>
            <person name="Nikolaou E."/>
            <person name="Quail M.A."/>
            <person name="Quinn J."/>
            <person name="Santos M.C."/>
            <person name="Schmitzberger F.F."/>
            <person name="Sherlock G."/>
            <person name="Shah P."/>
            <person name="Silverstein K.A."/>
            <person name="Skrzypek M.S."/>
            <person name="Soll D."/>
            <person name="Staggs R."/>
            <person name="Stansfield I."/>
            <person name="Stumpf M.P."/>
            <person name="Sudbery P.E."/>
            <person name="Srikantha T."/>
            <person name="Zeng Q."/>
            <person name="Berman J."/>
            <person name="Berriman M."/>
            <person name="Heitman J."/>
            <person name="Gow N.A."/>
            <person name="Lorenz M.C."/>
            <person name="Birren B.W."/>
            <person name="Kellis M."/>
            <person name="Cuomo C.A."/>
        </authorList>
    </citation>
    <scope>NUCLEOTIDE SEQUENCE [LARGE SCALE GENOMIC DNA]</scope>
    <source>
        <strain evidence="3">ATCC MYA-3404 / T1</strain>
    </source>
</reference>
<comment type="similarity">
    <text evidence="1">Belongs to the TMA16 family.</text>
</comment>
<dbReference type="OrthoDB" id="270284at2759"/>
<dbReference type="eggNOG" id="ENOG502RY79">
    <property type="taxonomic scope" value="Eukaryota"/>
</dbReference>
<dbReference type="Gene3D" id="1.20.1440.170">
    <property type="entry name" value="Translation machinery-associated protein 16-like"/>
    <property type="match status" value="1"/>
</dbReference>
<dbReference type="PANTHER" id="PTHR13349:SF2">
    <property type="entry name" value="TRANSLATION MACHINERY-ASSOCIATED PROTEIN 16"/>
    <property type="match status" value="1"/>
</dbReference>
<keyword evidence="3" id="KW-1185">Reference proteome</keyword>
<gene>
    <name evidence="2" type="ORF">CTRG_03428</name>
</gene>
<dbReference type="RefSeq" id="XP_002549131.1">
    <property type="nucleotide sequence ID" value="XM_002549085.1"/>
</dbReference>
<evidence type="ECO:0000256" key="1">
    <source>
        <dbReference type="ARBA" id="ARBA00034127"/>
    </source>
</evidence>